<evidence type="ECO:0000256" key="10">
    <source>
        <dbReference type="SAM" id="Phobius"/>
    </source>
</evidence>
<keyword evidence="8 10" id="KW-0472">Membrane</keyword>
<evidence type="ECO:0000313" key="13">
    <source>
        <dbReference type="Proteomes" id="UP001161276"/>
    </source>
</evidence>
<dbReference type="InterPro" id="IPR043428">
    <property type="entry name" value="LivM-like"/>
</dbReference>
<dbReference type="GO" id="GO:0042941">
    <property type="term" value="P:D-alanine transmembrane transport"/>
    <property type="evidence" value="ECO:0007669"/>
    <property type="project" value="TreeGrafter"/>
</dbReference>
<dbReference type="SMART" id="SM00382">
    <property type="entry name" value="AAA"/>
    <property type="match status" value="1"/>
</dbReference>
<dbReference type="SUPFAM" id="SSF52540">
    <property type="entry name" value="P-loop containing nucleoside triphosphate hydrolases"/>
    <property type="match status" value="1"/>
</dbReference>
<evidence type="ECO:0000313" key="12">
    <source>
        <dbReference type="EMBL" id="MDH2053855.1"/>
    </source>
</evidence>
<dbReference type="GO" id="GO:1903805">
    <property type="term" value="P:L-valine import across plasma membrane"/>
    <property type="evidence" value="ECO:0007669"/>
    <property type="project" value="TreeGrafter"/>
</dbReference>
<dbReference type="GO" id="GO:0005524">
    <property type="term" value="F:ATP binding"/>
    <property type="evidence" value="ECO:0007669"/>
    <property type="project" value="UniProtKB-KW"/>
</dbReference>
<dbReference type="GO" id="GO:0015192">
    <property type="term" value="F:L-phenylalanine transmembrane transporter activity"/>
    <property type="evidence" value="ECO:0007669"/>
    <property type="project" value="TreeGrafter"/>
</dbReference>
<dbReference type="Pfam" id="PF00005">
    <property type="entry name" value="ABC_tran"/>
    <property type="match status" value="1"/>
</dbReference>
<evidence type="ECO:0000256" key="2">
    <source>
        <dbReference type="ARBA" id="ARBA00022448"/>
    </source>
</evidence>
<keyword evidence="3" id="KW-1003">Cell membrane</keyword>
<dbReference type="PANTHER" id="PTHR45772:SF7">
    <property type="entry name" value="AMINO ACID ABC TRANSPORTER ATP-BINDING PROTEIN"/>
    <property type="match status" value="1"/>
</dbReference>
<dbReference type="CDD" id="cd03219">
    <property type="entry name" value="ABC_Mj1267_LivG_branched"/>
    <property type="match status" value="1"/>
</dbReference>
<dbReference type="Pfam" id="PF12399">
    <property type="entry name" value="BCA_ABC_TP_C"/>
    <property type="match status" value="1"/>
</dbReference>
<feature type="transmembrane region" description="Helical" evidence="10">
    <location>
        <begin position="30"/>
        <end position="49"/>
    </location>
</feature>
<dbReference type="GO" id="GO:1903806">
    <property type="term" value="P:L-isoleucine import across plasma membrane"/>
    <property type="evidence" value="ECO:0007669"/>
    <property type="project" value="TreeGrafter"/>
</dbReference>
<dbReference type="EMBL" id="JAOCKG010000016">
    <property type="protein sequence ID" value="MDH2053855.1"/>
    <property type="molecule type" value="Genomic_DNA"/>
</dbReference>
<organism evidence="12 13">
    <name type="scientific">Achromobacter marplatensis</name>
    <dbReference type="NCBI Taxonomy" id="470868"/>
    <lineage>
        <taxon>Bacteria</taxon>
        <taxon>Pseudomonadati</taxon>
        <taxon>Pseudomonadota</taxon>
        <taxon>Betaproteobacteria</taxon>
        <taxon>Burkholderiales</taxon>
        <taxon>Alcaligenaceae</taxon>
        <taxon>Achromobacter</taxon>
    </lineage>
</organism>
<dbReference type="GO" id="GO:0005304">
    <property type="term" value="F:L-valine transmembrane transporter activity"/>
    <property type="evidence" value="ECO:0007669"/>
    <property type="project" value="TreeGrafter"/>
</dbReference>
<dbReference type="GO" id="GO:0015188">
    <property type="term" value="F:L-isoleucine transmembrane transporter activity"/>
    <property type="evidence" value="ECO:0007669"/>
    <property type="project" value="TreeGrafter"/>
</dbReference>
<evidence type="ECO:0000256" key="5">
    <source>
        <dbReference type="ARBA" id="ARBA00022741"/>
    </source>
</evidence>
<evidence type="ECO:0000256" key="4">
    <source>
        <dbReference type="ARBA" id="ARBA00022692"/>
    </source>
</evidence>
<dbReference type="InterPro" id="IPR003593">
    <property type="entry name" value="AAA+_ATPase"/>
</dbReference>
<dbReference type="InterPro" id="IPR027417">
    <property type="entry name" value="P-loop_NTPase"/>
</dbReference>
<dbReference type="GO" id="GO:0015808">
    <property type="term" value="P:L-alanine transport"/>
    <property type="evidence" value="ECO:0007669"/>
    <property type="project" value="TreeGrafter"/>
</dbReference>
<dbReference type="InterPro" id="IPR001851">
    <property type="entry name" value="ABC_transp_permease"/>
</dbReference>
<evidence type="ECO:0000256" key="6">
    <source>
        <dbReference type="ARBA" id="ARBA00022840"/>
    </source>
</evidence>
<comment type="caution">
    <text evidence="12">The sequence shown here is derived from an EMBL/GenBank/DDBJ whole genome shotgun (WGS) entry which is preliminary data.</text>
</comment>
<dbReference type="InterPro" id="IPR003439">
    <property type="entry name" value="ABC_transporter-like_ATP-bd"/>
</dbReference>
<sequence length="593" mass="63371">MNMSKLLIPLVIAALAVGFAYSGLNDFYLLILFNIGVYYIAATGFNILVGQTGQKSLGHAGLFGVGAYTVALLTVNYQVNPWLALLCAAGVSAVFGVAIAIPALKVKGPSLAMVTIAFGLLIEKIVSEWTDVFKGQEGFYGITGLTFNGATLDSRQWVVVVVLVGLALHAMTSLLLNGRFGRGFAAVRTSEIAAESVGISVYRFKILAFAISAITCGIAGGLVAQQNQYINSDFVNFNLSVFFLVLVLFGGRTPVGSFLGAVVLTVLDAMLARWPEVQHFAYGLILLFALYAMPEGLAGLLRRVLPQRGQRDALARSTNAAEWTPRRTAPPAKPGQGRAAPEFLEVKDLYKAFGGVVPTNKVSFSLAQGSIVSLIGPNGAGKTTTLNLLSGLVAPDAGSIRFKNKQMVGLSANEIAASGIGRTFQNLKLFDGLTALENVMVGFYRVQKSGFFSNLLGLPASLAEERRMRQEAFAILKFFDLDRYADDAANSLPYGLQRRLEIARAVAAMPDLLLLDEPAAGLNPAETDQLTDLIVKLKGMGLTILLIEHHMDLVMAISDHIVVLDYGVKIASGLPNHIQENPKVIEAYLGAPA</sequence>
<feature type="region of interest" description="Disordered" evidence="9">
    <location>
        <begin position="316"/>
        <end position="338"/>
    </location>
</feature>
<evidence type="ECO:0000256" key="9">
    <source>
        <dbReference type="SAM" id="MobiDB-lite"/>
    </source>
</evidence>
<protein>
    <submittedName>
        <fullName evidence="12">Branched-chain amino acid ABC transporter ATP-binding protein/permease</fullName>
    </submittedName>
</protein>
<dbReference type="GO" id="GO:0016887">
    <property type="term" value="F:ATP hydrolysis activity"/>
    <property type="evidence" value="ECO:0007669"/>
    <property type="project" value="InterPro"/>
</dbReference>
<evidence type="ECO:0000256" key="3">
    <source>
        <dbReference type="ARBA" id="ARBA00022475"/>
    </source>
</evidence>
<feature type="transmembrane region" description="Helical" evidence="10">
    <location>
        <begin position="56"/>
        <end position="76"/>
    </location>
</feature>
<feature type="transmembrane region" description="Helical" evidence="10">
    <location>
        <begin position="82"/>
        <end position="104"/>
    </location>
</feature>
<accession>A0AA43B3D3</accession>
<dbReference type="RefSeq" id="WP_280029208.1">
    <property type="nucleotide sequence ID" value="NZ_JAOCKG010000016.1"/>
</dbReference>
<keyword evidence="7 10" id="KW-1133">Transmembrane helix</keyword>
<feature type="transmembrane region" description="Helical" evidence="10">
    <location>
        <begin position="157"/>
        <end position="176"/>
    </location>
</feature>
<evidence type="ECO:0000256" key="1">
    <source>
        <dbReference type="ARBA" id="ARBA00004651"/>
    </source>
</evidence>
<dbReference type="GO" id="GO:0005886">
    <property type="term" value="C:plasma membrane"/>
    <property type="evidence" value="ECO:0007669"/>
    <property type="project" value="UniProtKB-SubCell"/>
</dbReference>
<comment type="subcellular location">
    <subcellularLocation>
        <location evidence="1">Cell membrane</location>
        <topology evidence="1">Multi-pass membrane protein</topology>
    </subcellularLocation>
</comment>
<keyword evidence="4 10" id="KW-0812">Transmembrane</keyword>
<keyword evidence="6 12" id="KW-0067">ATP-binding</keyword>
<feature type="transmembrane region" description="Helical" evidence="10">
    <location>
        <begin position="206"/>
        <end position="224"/>
    </location>
</feature>
<keyword evidence="5" id="KW-0547">Nucleotide-binding</keyword>
<evidence type="ECO:0000256" key="7">
    <source>
        <dbReference type="ARBA" id="ARBA00022989"/>
    </source>
</evidence>
<reference evidence="12" key="1">
    <citation type="submission" date="2022-09" db="EMBL/GenBank/DDBJ databases">
        <title>Intensive care unit water sources are persistently colonized with multi-drug resistant bacteria and are the site of extensive horizontal gene transfer of antibiotic resistance genes.</title>
        <authorList>
            <person name="Diorio-Toth L."/>
        </authorList>
    </citation>
    <scope>NUCLEOTIDE SEQUENCE</scope>
    <source>
        <strain evidence="12">GD03676</strain>
    </source>
</reference>
<name>A0AA43B3D3_9BURK</name>
<feature type="transmembrane region" description="Helical" evidence="10">
    <location>
        <begin position="230"/>
        <end position="249"/>
    </location>
</feature>
<dbReference type="Pfam" id="PF02653">
    <property type="entry name" value="BPD_transp_2"/>
    <property type="match status" value="1"/>
</dbReference>
<gene>
    <name evidence="12" type="ORF">N5K24_25875</name>
</gene>
<dbReference type="AlphaFoldDB" id="A0AA43B3D3"/>
<dbReference type="FunFam" id="3.40.50.300:FF:000421">
    <property type="entry name" value="Branched-chain amino acid ABC transporter ATP-binding protein"/>
    <property type="match status" value="1"/>
</dbReference>
<feature type="domain" description="ABC transporter" evidence="11">
    <location>
        <begin position="344"/>
        <end position="591"/>
    </location>
</feature>
<keyword evidence="2" id="KW-0813">Transport</keyword>
<feature type="transmembrane region" description="Helical" evidence="10">
    <location>
        <begin position="280"/>
        <end position="301"/>
    </location>
</feature>
<dbReference type="PROSITE" id="PS50893">
    <property type="entry name" value="ABC_TRANSPORTER_2"/>
    <property type="match status" value="1"/>
</dbReference>
<proteinExistence type="predicted"/>
<evidence type="ECO:0000259" key="11">
    <source>
        <dbReference type="PROSITE" id="PS50893"/>
    </source>
</evidence>
<dbReference type="Proteomes" id="UP001161276">
    <property type="component" value="Unassembled WGS sequence"/>
</dbReference>
<dbReference type="InterPro" id="IPR032823">
    <property type="entry name" value="BCA_ABC_TP_C"/>
</dbReference>
<dbReference type="CDD" id="cd06581">
    <property type="entry name" value="TM_PBP1_LivM_like"/>
    <property type="match status" value="1"/>
</dbReference>
<evidence type="ECO:0000256" key="8">
    <source>
        <dbReference type="ARBA" id="ARBA00023136"/>
    </source>
</evidence>
<dbReference type="PANTHER" id="PTHR45772">
    <property type="entry name" value="CONSERVED COMPONENT OF ABC TRANSPORTER FOR NATURAL AMINO ACIDS-RELATED"/>
    <property type="match status" value="1"/>
</dbReference>
<dbReference type="InterPro" id="IPR051120">
    <property type="entry name" value="ABC_AA/LPS_Transport"/>
</dbReference>
<dbReference type="Gene3D" id="3.40.50.300">
    <property type="entry name" value="P-loop containing nucleotide triphosphate hydrolases"/>
    <property type="match status" value="1"/>
</dbReference>